<dbReference type="AlphaFoldDB" id="A0A673KZ43"/>
<dbReference type="GO" id="GO:0022841">
    <property type="term" value="F:potassium ion leak channel activity"/>
    <property type="evidence" value="ECO:0007669"/>
    <property type="project" value="TreeGrafter"/>
</dbReference>
<evidence type="ECO:0000313" key="7">
    <source>
        <dbReference type="Proteomes" id="UP000472270"/>
    </source>
</evidence>
<feature type="transmembrane region" description="Helical" evidence="5">
    <location>
        <begin position="26"/>
        <end position="51"/>
    </location>
</feature>
<evidence type="ECO:0000256" key="5">
    <source>
        <dbReference type="SAM" id="Phobius"/>
    </source>
</evidence>
<evidence type="ECO:0000256" key="3">
    <source>
        <dbReference type="ARBA" id="ARBA00022989"/>
    </source>
</evidence>
<dbReference type="Ensembl" id="ENSSRHT00000070324.1">
    <property type="protein sequence ID" value="ENSSRHP00000068457.1"/>
    <property type="gene ID" value="ENSSRHG00000034033.1"/>
</dbReference>
<evidence type="ECO:0000256" key="1">
    <source>
        <dbReference type="ARBA" id="ARBA00004141"/>
    </source>
</evidence>
<dbReference type="Gene3D" id="1.10.287.70">
    <property type="match status" value="1"/>
</dbReference>
<dbReference type="PANTHER" id="PTHR11003:SF346">
    <property type="entry name" value="POTASSIUM CHANNEL SUBFAMILY K MEMBER 18"/>
    <property type="match status" value="1"/>
</dbReference>
<protein>
    <submittedName>
        <fullName evidence="6">Uncharacterized protein</fullName>
    </submittedName>
</protein>
<sequence>SNNLKGVPRGVEEGRKSDSKRRCARLFWRLFPHVFLILSLILYAVLGAQIFQHIEKKPFNEPENISAVARKVVETVQNHTGLTLNASTQEALYSKIENILTKFRNEREYQNWRFYGSLFFCCTLFTTILFVLNYSYNGQKLGLS</sequence>
<reference evidence="6" key="2">
    <citation type="submission" date="2025-09" db="UniProtKB">
        <authorList>
            <consortium name="Ensembl"/>
        </authorList>
    </citation>
    <scope>IDENTIFICATION</scope>
</reference>
<keyword evidence="4 5" id="KW-0472">Membrane</keyword>
<dbReference type="Proteomes" id="UP000472270">
    <property type="component" value="Unassembled WGS sequence"/>
</dbReference>
<dbReference type="GO" id="GO:0030322">
    <property type="term" value="P:stabilization of membrane potential"/>
    <property type="evidence" value="ECO:0007669"/>
    <property type="project" value="TreeGrafter"/>
</dbReference>
<keyword evidence="2 5" id="KW-0812">Transmembrane</keyword>
<dbReference type="GO" id="GO:0015271">
    <property type="term" value="F:outward rectifier potassium channel activity"/>
    <property type="evidence" value="ECO:0007669"/>
    <property type="project" value="TreeGrafter"/>
</dbReference>
<dbReference type="SUPFAM" id="SSF81324">
    <property type="entry name" value="Voltage-gated potassium channels"/>
    <property type="match status" value="1"/>
</dbReference>
<dbReference type="GO" id="GO:0005886">
    <property type="term" value="C:plasma membrane"/>
    <property type="evidence" value="ECO:0007669"/>
    <property type="project" value="TreeGrafter"/>
</dbReference>
<comment type="subcellular location">
    <subcellularLocation>
        <location evidence="1">Membrane</location>
        <topology evidence="1">Multi-pass membrane protein</topology>
    </subcellularLocation>
</comment>
<dbReference type="PANTHER" id="PTHR11003">
    <property type="entry name" value="POTASSIUM CHANNEL, SUBFAMILY K"/>
    <property type="match status" value="1"/>
</dbReference>
<evidence type="ECO:0000256" key="4">
    <source>
        <dbReference type="ARBA" id="ARBA00023136"/>
    </source>
</evidence>
<evidence type="ECO:0000256" key="2">
    <source>
        <dbReference type="ARBA" id="ARBA00022692"/>
    </source>
</evidence>
<keyword evidence="3 5" id="KW-1133">Transmembrane helix</keyword>
<accession>A0A673KZ43</accession>
<proteinExistence type="predicted"/>
<reference evidence="6" key="1">
    <citation type="submission" date="2025-08" db="UniProtKB">
        <authorList>
            <consortium name="Ensembl"/>
        </authorList>
    </citation>
    <scope>IDENTIFICATION</scope>
</reference>
<name>A0A673KZ43_9TELE</name>
<evidence type="ECO:0000313" key="6">
    <source>
        <dbReference type="Ensembl" id="ENSSRHP00000068457.1"/>
    </source>
</evidence>
<organism evidence="6 7">
    <name type="scientific">Sinocyclocheilus rhinocerous</name>
    <dbReference type="NCBI Taxonomy" id="307959"/>
    <lineage>
        <taxon>Eukaryota</taxon>
        <taxon>Metazoa</taxon>
        <taxon>Chordata</taxon>
        <taxon>Craniata</taxon>
        <taxon>Vertebrata</taxon>
        <taxon>Euteleostomi</taxon>
        <taxon>Actinopterygii</taxon>
        <taxon>Neopterygii</taxon>
        <taxon>Teleostei</taxon>
        <taxon>Ostariophysi</taxon>
        <taxon>Cypriniformes</taxon>
        <taxon>Cyprinidae</taxon>
        <taxon>Cyprininae</taxon>
        <taxon>Sinocyclocheilus</taxon>
    </lineage>
</organism>
<feature type="transmembrane region" description="Helical" evidence="5">
    <location>
        <begin position="114"/>
        <end position="136"/>
    </location>
</feature>
<keyword evidence="7" id="KW-1185">Reference proteome</keyword>
<dbReference type="InterPro" id="IPR003280">
    <property type="entry name" value="2pore_dom_K_chnl"/>
</dbReference>